<feature type="compositionally biased region" description="Low complexity" evidence="1">
    <location>
        <begin position="108"/>
        <end position="119"/>
    </location>
</feature>
<feature type="signal peptide" evidence="2">
    <location>
        <begin position="1"/>
        <end position="24"/>
    </location>
</feature>
<name>B2GIA2_KOCRD</name>
<dbReference type="KEGG" id="krh:KRH_13470"/>
<reference evidence="3 4" key="1">
    <citation type="journal article" date="2008" name="J. Bacteriol.">
        <title>Complete genome sequence of the soil actinomycete Kocuria rhizophila.</title>
        <authorList>
            <person name="Takarada H."/>
            <person name="Sekine M."/>
            <person name="Kosugi H."/>
            <person name="Matsuo Y."/>
            <person name="Fujisawa T."/>
            <person name="Omata S."/>
            <person name="Kishi E."/>
            <person name="Shimizu A."/>
            <person name="Tsukatani N."/>
            <person name="Tanikawa S."/>
            <person name="Fujita N."/>
            <person name="Harayama S."/>
        </authorList>
    </citation>
    <scope>NUCLEOTIDE SEQUENCE [LARGE SCALE GENOMIC DNA]</scope>
    <source>
        <strain evidence="4">ATCC 9341 / DSM 348 / NBRC 103217 / DC2201</strain>
    </source>
</reference>
<accession>B2GIA2</accession>
<dbReference type="Proteomes" id="UP000008838">
    <property type="component" value="Chromosome"/>
</dbReference>
<protein>
    <recommendedName>
        <fullName evidence="5">Secreted protein</fullName>
    </recommendedName>
</protein>
<dbReference type="AlphaFoldDB" id="B2GIA2"/>
<gene>
    <name evidence="3" type="ordered locus">KRH_13470</name>
</gene>
<keyword evidence="2" id="KW-0732">Signal</keyword>
<dbReference type="RefSeq" id="WP_012398415.1">
    <property type="nucleotide sequence ID" value="NC_010617.1"/>
</dbReference>
<keyword evidence="4" id="KW-1185">Reference proteome</keyword>
<feature type="region of interest" description="Disordered" evidence="1">
    <location>
        <begin position="100"/>
        <end position="150"/>
    </location>
</feature>
<evidence type="ECO:0000256" key="2">
    <source>
        <dbReference type="SAM" id="SignalP"/>
    </source>
</evidence>
<feature type="compositionally biased region" description="Basic and acidic residues" evidence="1">
    <location>
        <begin position="133"/>
        <end position="150"/>
    </location>
</feature>
<dbReference type="eggNOG" id="ENOG50329Y8">
    <property type="taxonomic scope" value="Bacteria"/>
</dbReference>
<dbReference type="STRING" id="378753.KRH_13470"/>
<dbReference type="HOGENOM" id="CLU_1738134_0_0_11"/>
<evidence type="ECO:0000256" key="1">
    <source>
        <dbReference type="SAM" id="MobiDB-lite"/>
    </source>
</evidence>
<dbReference type="OrthoDB" id="4882856at2"/>
<feature type="chain" id="PRO_5002778066" description="Secreted protein" evidence="2">
    <location>
        <begin position="25"/>
        <end position="150"/>
    </location>
</feature>
<sequence length="150" mass="15659">MGMWSKLALLAAGALVGGAATRVASDPAARQSLARAVQGSPEQTAVARTGTGDVAHRPRPGAVDTLRSAARRFGEFAARVRAGMDEREAQLQQQFGVRSPVDHTANHPADAAVPPAGVPWHPVASHDPSTGPEDPRGRVIDHVPSEGNER</sequence>
<organism evidence="3 4">
    <name type="scientific">Kocuria rhizophila (strain ATCC 9341 / DSM 348 / NBRC 103217 / DC2201)</name>
    <dbReference type="NCBI Taxonomy" id="378753"/>
    <lineage>
        <taxon>Bacteria</taxon>
        <taxon>Bacillati</taxon>
        <taxon>Actinomycetota</taxon>
        <taxon>Actinomycetes</taxon>
        <taxon>Micrococcales</taxon>
        <taxon>Micrococcaceae</taxon>
        <taxon>Kocuria</taxon>
    </lineage>
</organism>
<evidence type="ECO:0000313" key="4">
    <source>
        <dbReference type="Proteomes" id="UP000008838"/>
    </source>
</evidence>
<dbReference type="EMBL" id="AP009152">
    <property type="protein sequence ID" value="BAG29694.1"/>
    <property type="molecule type" value="Genomic_DNA"/>
</dbReference>
<evidence type="ECO:0008006" key="5">
    <source>
        <dbReference type="Google" id="ProtNLM"/>
    </source>
</evidence>
<feature type="region of interest" description="Disordered" evidence="1">
    <location>
        <begin position="35"/>
        <end position="64"/>
    </location>
</feature>
<proteinExistence type="predicted"/>
<evidence type="ECO:0000313" key="3">
    <source>
        <dbReference type="EMBL" id="BAG29694.1"/>
    </source>
</evidence>